<feature type="compositionally biased region" description="Basic and acidic residues" evidence="1">
    <location>
        <begin position="260"/>
        <end position="273"/>
    </location>
</feature>
<evidence type="ECO:0000313" key="2">
    <source>
        <dbReference type="EMBL" id="CAH3016589.1"/>
    </source>
</evidence>
<accession>A0ABN8LLT7</accession>
<feature type="compositionally biased region" description="Polar residues" evidence="1">
    <location>
        <begin position="1"/>
        <end position="19"/>
    </location>
</feature>
<evidence type="ECO:0000313" key="3">
    <source>
        <dbReference type="Proteomes" id="UP001159427"/>
    </source>
</evidence>
<feature type="region of interest" description="Disordered" evidence="1">
    <location>
        <begin position="246"/>
        <end position="273"/>
    </location>
</feature>
<comment type="caution">
    <text evidence="2">The sequence shown here is derived from an EMBL/GenBank/DDBJ whole genome shotgun (WGS) entry which is preliminary data.</text>
</comment>
<keyword evidence="3" id="KW-1185">Reference proteome</keyword>
<organism evidence="2 3">
    <name type="scientific">Porites evermanni</name>
    <dbReference type="NCBI Taxonomy" id="104178"/>
    <lineage>
        <taxon>Eukaryota</taxon>
        <taxon>Metazoa</taxon>
        <taxon>Cnidaria</taxon>
        <taxon>Anthozoa</taxon>
        <taxon>Hexacorallia</taxon>
        <taxon>Scleractinia</taxon>
        <taxon>Fungiina</taxon>
        <taxon>Poritidae</taxon>
        <taxon>Porites</taxon>
    </lineage>
</organism>
<reference evidence="2 3" key="1">
    <citation type="submission" date="2022-05" db="EMBL/GenBank/DDBJ databases">
        <authorList>
            <consortium name="Genoscope - CEA"/>
            <person name="William W."/>
        </authorList>
    </citation>
    <scope>NUCLEOTIDE SEQUENCE [LARGE SCALE GENOMIC DNA]</scope>
</reference>
<evidence type="ECO:0000256" key="1">
    <source>
        <dbReference type="SAM" id="MobiDB-lite"/>
    </source>
</evidence>
<name>A0ABN8LLT7_9CNID</name>
<proteinExistence type="predicted"/>
<dbReference type="EMBL" id="CALNXI010000044">
    <property type="protein sequence ID" value="CAH3016589.1"/>
    <property type="molecule type" value="Genomic_DNA"/>
</dbReference>
<dbReference type="Proteomes" id="UP001159427">
    <property type="component" value="Unassembled WGS sequence"/>
</dbReference>
<sequence length="724" mass="79369">MANTPVTGSVQQSGLQAFQQDPDKTAPLKRAKKEPGALTGKNVVVLKPCDVVERDGTVFMPNTIEMAQLKKSEKGQFKTNVQISSKMTVKDIKQIIEESFPFLANKSFGSPLGGMAQDTICIASNSQTGEHVSHATDRDAATRNTLLPLYPPGPHSHSDLQEMVSQSLTPEMDSLNIANTASGRERDKCSQTAAGGNIFTNVSLGAVDKQGEGNGSESIAGEPFHPLKKSSFGNAAEKNCVRTKDINGRNEVVGTSESENESKSSDLTVDRSTDSGIEANDAFCVIDGEILPDVKTANFDFQMINASRIVSTLEDICCAEIPDNISDKGLDRLGGTRIITKSVFIRYNLARSIYTIPVNQELIVCVTVKVHLINKGQCYQPIFFSAQGEIEFYISLTKELPDEVKDGVARFEGVDDVKVDKLNSFTLRGTVPPSQVPGDVNVTVLTKCGKELGVTFFTYIDEMRVMVQNLVKNPILQSFFFSMWSHEAGCLATGNTITQVLGPLNVSDQDSSFQSKQQQSLKFLQLLVYTAAKTDARQFIEMIFSTSAGQIVFNSYKDRTPLPEDVARANGHEELAQYLLDVHTRLSKDEDVQPNTIDWLELVEAVQKQSLGTVDESAIRLDQYSEDDDDSRNYFADAETSSCAGSFDEYTDWSGIAENRETCADDGPIPVPESLDMTSDAQINREEDNFYCTSMSSEYQCFQCLSPTKGEGDLNLLSSTVEVL</sequence>
<feature type="region of interest" description="Disordered" evidence="1">
    <location>
        <begin position="1"/>
        <end position="34"/>
    </location>
</feature>
<protein>
    <submittedName>
        <fullName evidence="2">Uncharacterized protein</fullName>
    </submittedName>
</protein>
<gene>
    <name evidence="2" type="ORF">PEVE_00030931</name>
</gene>